<evidence type="ECO:0000313" key="2">
    <source>
        <dbReference type="Proteomes" id="UP000051451"/>
    </source>
</evidence>
<name>A0A0R1VU72_9LACO</name>
<dbReference type="GeneID" id="98318333"/>
<sequence>MTVKKATKEFNFGGLNLELKLAARDILEIEKRLGKSMMSLFMSGDGEMKLPPINEILIVLQGANQTHGVTDNDIFKAFEKYLDEGHSPMELFQVLTDLFQESGFFGKKASASKTISESQLSLLDNNQ</sequence>
<keyword evidence="2" id="KW-1185">Reference proteome</keyword>
<dbReference type="InterPro" id="IPR046078">
    <property type="entry name" value="DUF6096"/>
</dbReference>
<dbReference type="EMBL" id="AZGB01000009">
    <property type="protein sequence ID" value="KRM06964.1"/>
    <property type="molecule type" value="Genomic_DNA"/>
</dbReference>
<accession>A0A0R1VU72</accession>
<comment type="caution">
    <text evidence="1">The sequence shown here is derived from an EMBL/GenBank/DDBJ whole genome shotgun (WGS) entry which is preliminary data.</text>
</comment>
<dbReference type="Proteomes" id="UP000051451">
    <property type="component" value="Unassembled WGS sequence"/>
</dbReference>
<dbReference type="AlphaFoldDB" id="A0A0R1VU72"/>
<proteinExistence type="predicted"/>
<dbReference type="OrthoDB" id="2165354at2"/>
<reference evidence="1 2" key="1">
    <citation type="journal article" date="2015" name="Genome Announc.">
        <title>Expanding the biotechnology potential of lactobacilli through comparative genomics of 213 strains and associated genera.</title>
        <authorList>
            <person name="Sun Z."/>
            <person name="Harris H.M."/>
            <person name="McCann A."/>
            <person name="Guo C."/>
            <person name="Argimon S."/>
            <person name="Zhang W."/>
            <person name="Yang X."/>
            <person name="Jeffery I.B."/>
            <person name="Cooney J.C."/>
            <person name="Kagawa T.F."/>
            <person name="Liu W."/>
            <person name="Song Y."/>
            <person name="Salvetti E."/>
            <person name="Wrobel A."/>
            <person name="Rasinkangas P."/>
            <person name="Parkhill J."/>
            <person name="Rea M.C."/>
            <person name="O'Sullivan O."/>
            <person name="Ritari J."/>
            <person name="Douillard F.P."/>
            <person name="Paul Ross R."/>
            <person name="Yang R."/>
            <person name="Briner A.E."/>
            <person name="Felis G.E."/>
            <person name="de Vos W.M."/>
            <person name="Barrangou R."/>
            <person name="Klaenhammer T.R."/>
            <person name="Caufield P.W."/>
            <person name="Cui Y."/>
            <person name="Zhang H."/>
            <person name="O'Toole P.W."/>
        </authorList>
    </citation>
    <scope>NUCLEOTIDE SEQUENCE [LARGE SCALE GENOMIC DNA]</scope>
    <source>
        <strain evidence="1 2">DSM 18630</strain>
    </source>
</reference>
<gene>
    <name evidence="1" type="ORF">FC89_GL000273</name>
</gene>
<evidence type="ECO:0000313" key="1">
    <source>
        <dbReference type="EMBL" id="KRM06964.1"/>
    </source>
</evidence>
<dbReference type="STRING" id="1423750.FC89_GL000273"/>
<dbReference type="Pfam" id="PF19591">
    <property type="entry name" value="DUF6096"/>
    <property type="match status" value="1"/>
</dbReference>
<organism evidence="1 2">
    <name type="scientific">Liquorilactobacillus ghanensis DSM 18630</name>
    <dbReference type="NCBI Taxonomy" id="1423750"/>
    <lineage>
        <taxon>Bacteria</taxon>
        <taxon>Bacillati</taxon>
        <taxon>Bacillota</taxon>
        <taxon>Bacilli</taxon>
        <taxon>Lactobacillales</taxon>
        <taxon>Lactobacillaceae</taxon>
        <taxon>Liquorilactobacillus</taxon>
    </lineage>
</organism>
<protein>
    <submittedName>
        <fullName evidence="1">Prophage protein</fullName>
    </submittedName>
</protein>
<dbReference type="RefSeq" id="WP_057871074.1">
    <property type="nucleotide sequence ID" value="NZ_AZGB01000009.1"/>
</dbReference>
<dbReference type="PATRIC" id="fig|1423750.3.peg.279"/>